<comment type="caution">
    <text evidence="2">The sequence shown here is derived from an EMBL/GenBank/DDBJ whole genome shotgun (WGS) entry which is preliminary data.</text>
</comment>
<feature type="region of interest" description="Disordered" evidence="1">
    <location>
        <begin position="309"/>
        <end position="365"/>
    </location>
</feature>
<feature type="compositionally biased region" description="Low complexity" evidence="1">
    <location>
        <begin position="1102"/>
        <end position="1113"/>
    </location>
</feature>
<feature type="compositionally biased region" description="Basic and acidic residues" evidence="1">
    <location>
        <begin position="805"/>
        <end position="826"/>
    </location>
</feature>
<organism evidence="2 3">
    <name type="scientific">Crepidotus variabilis</name>
    <dbReference type="NCBI Taxonomy" id="179855"/>
    <lineage>
        <taxon>Eukaryota</taxon>
        <taxon>Fungi</taxon>
        <taxon>Dikarya</taxon>
        <taxon>Basidiomycota</taxon>
        <taxon>Agaricomycotina</taxon>
        <taxon>Agaricomycetes</taxon>
        <taxon>Agaricomycetidae</taxon>
        <taxon>Agaricales</taxon>
        <taxon>Agaricineae</taxon>
        <taxon>Crepidotaceae</taxon>
        <taxon>Crepidotus</taxon>
    </lineage>
</organism>
<feature type="region of interest" description="Disordered" evidence="1">
    <location>
        <begin position="384"/>
        <end position="407"/>
    </location>
</feature>
<feature type="compositionally biased region" description="Basic and acidic residues" evidence="1">
    <location>
        <begin position="833"/>
        <end position="863"/>
    </location>
</feature>
<feature type="region of interest" description="Disordered" evidence="1">
    <location>
        <begin position="1"/>
        <end position="23"/>
    </location>
</feature>
<feature type="compositionally biased region" description="Polar residues" evidence="1">
    <location>
        <begin position="11"/>
        <end position="20"/>
    </location>
</feature>
<protein>
    <submittedName>
        <fullName evidence="2">Uncharacterized protein</fullName>
    </submittedName>
</protein>
<reference evidence="2" key="1">
    <citation type="submission" date="2020-11" db="EMBL/GenBank/DDBJ databases">
        <authorList>
            <consortium name="DOE Joint Genome Institute"/>
            <person name="Ahrendt S."/>
            <person name="Riley R."/>
            <person name="Andreopoulos W."/>
            <person name="Labutti K."/>
            <person name="Pangilinan J."/>
            <person name="Ruiz-Duenas F.J."/>
            <person name="Barrasa J.M."/>
            <person name="Sanchez-Garcia M."/>
            <person name="Camarero S."/>
            <person name="Miyauchi S."/>
            <person name="Serrano A."/>
            <person name="Linde D."/>
            <person name="Babiker R."/>
            <person name="Drula E."/>
            <person name="Ayuso-Fernandez I."/>
            <person name="Pacheco R."/>
            <person name="Padilla G."/>
            <person name="Ferreira P."/>
            <person name="Barriuso J."/>
            <person name="Kellner H."/>
            <person name="Castanera R."/>
            <person name="Alfaro M."/>
            <person name="Ramirez L."/>
            <person name="Pisabarro A.G."/>
            <person name="Kuo A."/>
            <person name="Tritt A."/>
            <person name="Lipzen A."/>
            <person name="He G."/>
            <person name="Yan M."/>
            <person name="Ng V."/>
            <person name="Cullen D."/>
            <person name="Martin F."/>
            <person name="Rosso M.-N."/>
            <person name="Henrissat B."/>
            <person name="Hibbett D."/>
            <person name="Martinez A.T."/>
            <person name="Grigoriev I.V."/>
        </authorList>
    </citation>
    <scope>NUCLEOTIDE SEQUENCE</scope>
    <source>
        <strain evidence="2">CBS 506.95</strain>
    </source>
</reference>
<sequence length="1291" mass="139283">MQSDAFRPRNPSENPQTLAMSQPWHIPPSLPHSAAQVILILGEPSHSDLFPLLTSPHLARSLVLIATHSPPRLPALSPSSPGPSVRILRLPNPLSAHENGALRVVNIFERAQKVARLWRYASIYPPTSALVRIQNRVMQLTEELPGGEYTCVEPVNYASPPELHPDNGSNKPLVSQYQPSRSSPAPSLTSRTSSIGKSPQLPSSPSLTRSQIDFLYAQSKLFKEAMTDMLNGDLPLPSSSSSPSSSTDIEALAETRTFDAILNFLPSGLSEKALLKQAILVSTLCAQYLAPPVNSGNTFSLGVPPPSGALRTRSVLQKPTLSRRPTSSNGSTIDPTANHGGTNPYARSYTSSAPQPFPPTSYVHSTQGNIQRFSTVSFASDVSGTSATSVPHFSTSTARTNGRRSSFSGLKRRLSALFGSSSAGVTKDSNPRDSVVSLPTSHPHQKNHGDPTTPANARRQQLMPRRGSSRNINVNTRSRTKTAHLIHVLPYSMTVNQIGNGSGNPLSSGFSILSSNETIPTNQRLVPAPISQVLSTAGPTTRNYSRPTAYSPYAGLQGQGEFDNRSMLSSNQGQLLSTVHFPHTRTLSGLSGMSGVSGVSSMSGFSGTSSTFATSAAKPKFVQNLEQFLTNFAGPSAIGLTTVVESGQSSLAKSEVSDNFKPVAYIVSATLFGRRIPGTKGSFLSISSATSTSSQNRELTVGEVILLGALDMEMAGSSGEPMSGRCWVRGLEDLIVLGPANSSSARPPLNSNSFEPAVPDRLFIERTSRTPPPPLIKVWEEEQRNAEEEDRIRAEILAQDALEEEERRKAGADQKMREAEQAKELQTRLAFESARKEAENREREKELELRETQRVHEVEEKVASRTLPTPPESSSSGEEIEVELDRGRSVKKSLMSRVKTRSKSRSKPSSKPKSATESTSHSSSSSIVPLPPSMNIVPITVPPIVHVEARSPLSIQAEYKASNHQPAHTVTTANDSSVNNGKQPHYVRRATSSATVNNSGSSQPKMTSKSRPTTPKKVVKEGSSYSELPNPQESFDADALWNAPIPQRVKPIEQAKVYAGKTTLSPQQLYVVPEHLHSTDYASGLHRYPSANATGAGYAPQSSRLRASSTASSVDTLPKRRPGMRSVDSSGTVSVSGTIRASSPLARSTPLSPTRLTSVPGQGMRHSDSGYHSASSPMERTNSLASSAIAYNRPLSPASSFADTGLPKQLHPVKGPHMSDLEDSQSLGDADSTQVDLFNFLRSSAKETNGRENREQWSKTMYYHTEQNERPKTGFTGTLRKMGLWKREKSS</sequence>
<feature type="compositionally biased region" description="Polar residues" evidence="1">
    <location>
        <begin position="167"/>
        <end position="206"/>
    </location>
</feature>
<dbReference type="EMBL" id="MU157851">
    <property type="protein sequence ID" value="KAF9528603.1"/>
    <property type="molecule type" value="Genomic_DNA"/>
</dbReference>
<feature type="compositionally biased region" description="Polar residues" evidence="1">
    <location>
        <begin position="962"/>
        <end position="982"/>
    </location>
</feature>
<feature type="compositionally biased region" description="Low complexity" evidence="1">
    <location>
        <begin position="1126"/>
        <end position="1138"/>
    </location>
</feature>
<feature type="compositionally biased region" description="Basic residues" evidence="1">
    <location>
        <begin position="898"/>
        <end position="910"/>
    </location>
</feature>
<feature type="compositionally biased region" description="Low complexity" evidence="1">
    <location>
        <begin position="911"/>
        <end position="928"/>
    </location>
</feature>
<feature type="compositionally biased region" description="Polar residues" evidence="1">
    <location>
        <begin position="1139"/>
        <end position="1160"/>
    </location>
</feature>
<feature type="region of interest" description="Disordered" evidence="1">
    <location>
        <begin position="155"/>
        <end position="206"/>
    </location>
</feature>
<proteinExistence type="predicted"/>
<feature type="region of interest" description="Disordered" evidence="1">
    <location>
        <begin position="1093"/>
        <end position="1178"/>
    </location>
</feature>
<evidence type="ECO:0000313" key="3">
    <source>
        <dbReference type="Proteomes" id="UP000807306"/>
    </source>
</evidence>
<feature type="region of interest" description="Disordered" evidence="1">
    <location>
        <begin position="1197"/>
        <end position="1229"/>
    </location>
</feature>
<dbReference type="OrthoDB" id="3265311at2759"/>
<evidence type="ECO:0000313" key="2">
    <source>
        <dbReference type="EMBL" id="KAF9528603.1"/>
    </source>
</evidence>
<feature type="compositionally biased region" description="Polar residues" evidence="1">
    <location>
        <begin position="314"/>
        <end position="341"/>
    </location>
</feature>
<accession>A0A9P6JQ85</accession>
<gene>
    <name evidence="2" type="ORF">CPB83DRAFT_883342</name>
</gene>
<feature type="region of interest" description="Disordered" evidence="1">
    <location>
        <begin position="421"/>
        <end position="472"/>
    </location>
</feature>
<feature type="region of interest" description="Disordered" evidence="1">
    <location>
        <begin position="803"/>
        <end position="937"/>
    </location>
</feature>
<name>A0A9P6JQ85_9AGAR</name>
<evidence type="ECO:0000256" key="1">
    <source>
        <dbReference type="SAM" id="MobiDB-lite"/>
    </source>
</evidence>
<dbReference type="Proteomes" id="UP000807306">
    <property type="component" value="Unassembled WGS sequence"/>
</dbReference>
<feature type="region of interest" description="Disordered" evidence="1">
    <location>
        <begin position="956"/>
        <end position="1031"/>
    </location>
</feature>
<keyword evidence="3" id="KW-1185">Reference proteome</keyword>
<feature type="compositionally biased region" description="Polar residues" evidence="1">
    <location>
        <begin position="990"/>
        <end position="1013"/>
    </location>
</feature>